<evidence type="ECO:0000256" key="1">
    <source>
        <dbReference type="SAM" id="MobiDB-lite"/>
    </source>
</evidence>
<reference evidence="3 4" key="1">
    <citation type="journal article" date="2019" name="Int. J. Syst. Evol. Microbiol.">
        <title>The Global Catalogue of Microorganisms (GCM) 10K type strain sequencing project: providing services to taxonomists for standard genome sequencing and annotation.</title>
        <authorList>
            <consortium name="The Broad Institute Genomics Platform"/>
            <consortium name="The Broad Institute Genome Sequencing Center for Infectious Disease"/>
            <person name="Wu L."/>
            <person name="Ma J."/>
        </authorList>
    </citation>
    <scope>NUCLEOTIDE SEQUENCE [LARGE SCALE GENOMIC DNA]</scope>
    <source>
        <strain evidence="3 4">JCM 14303</strain>
    </source>
</reference>
<gene>
    <name evidence="3" type="ORF">GCM10009741_24740</name>
</gene>
<dbReference type="RefSeq" id="WP_344173248.1">
    <property type="nucleotide sequence ID" value="NZ_BAAANC010000001.1"/>
</dbReference>
<evidence type="ECO:0000259" key="2">
    <source>
        <dbReference type="Pfam" id="PF01738"/>
    </source>
</evidence>
<accession>A0ABN2ANI3</accession>
<keyword evidence="4" id="KW-1185">Reference proteome</keyword>
<dbReference type="PANTHER" id="PTHR46623:SF6">
    <property type="entry name" value="ALPHA_BETA-HYDROLASES SUPERFAMILY PROTEIN"/>
    <property type="match status" value="1"/>
</dbReference>
<dbReference type="SUPFAM" id="SSF53474">
    <property type="entry name" value="alpha/beta-Hydrolases"/>
    <property type="match status" value="1"/>
</dbReference>
<comment type="caution">
    <text evidence="3">The sequence shown here is derived from an EMBL/GenBank/DDBJ whole genome shotgun (WGS) entry which is preliminary data.</text>
</comment>
<feature type="region of interest" description="Disordered" evidence="1">
    <location>
        <begin position="265"/>
        <end position="287"/>
    </location>
</feature>
<dbReference type="GO" id="GO:0016787">
    <property type="term" value="F:hydrolase activity"/>
    <property type="evidence" value="ECO:0007669"/>
    <property type="project" value="UniProtKB-KW"/>
</dbReference>
<dbReference type="EMBL" id="BAAANC010000001">
    <property type="protein sequence ID" value="GAA1522446.1"/>
    <property type="molecule type" value="Genomic_DNA"/>
</dbReference>
<dbReference type="Proteomes" id="UP001500363">
    <property type="component" value="Unassembled WGS sequence"/>
</dbReference>
<dbReference type="InterPro" id="IPR002925">
    <property type="entry name" value="Dienelactn_hydro"/>
</dbReference>
<dbReference type="InterPro" id="IPR051049">
    <property type="entry name" value="Dienelactone_hydrolase-like"/>
</dbReference>
<protein>
    <submittedName>
        <fullName evidence="3">Dienelactone hydrolase family protein</fullName>
    </submittedName>
</protein>
<evidence type="ECO:0000313" key="3">
    <source>
        <dbReference type="EMBL" id="GAA1522446.1"/>
    </source>
</evidence>
<keyword evidence="3" id="KW-0378">Hydrolase</keyword>
<proteinExistence type="predicted"/>
<dbReference type="Pfam" id="PF01738">
    <property type="entry name" value="DLH"/>
    <property type="match status" value="1"/>
</dbReference>
<evidence type="ECO:0000313" key="4">
    <source>
        <dbReference type="Proteomes" id="UP001500363"/>
    </source>
</evidence>
<dbReference type="PANTHER" id="PTHR46623">
    <property type="entry name" value="CARBOXYMETHYLENEBUTENOLIDASE-RELATED"/>
    <property type="match status" value="1"/>
</dbReference>
<sequence length="287" mass="30360">MADAPRSDLAGWKKAPFTGGGLTFDCYEKGSGPGVVLIPEIPGITPEVLGLAEHLVAEGFTVVVPSPFGTPGREETAGYTMGVFARLCVSKEFRAFAVDAERPITRYLRAVAAELAARTPGRGVGVIGMCFTGGFALATAVDDVVRAPVMSQPATPFPLGAARRRDPGVSRQELEHIAERTRTDGLCVLGLRFTKDRAVPAERFATLREQLGDAFEVIELDSGPGNPGGFSKGAHQVLTAEVRETPGHPALAARTRVVQFLRENLISEDPGTSGVRRPSTPPGSPTE</sequence>
<organism evidence="3 4">
    <name type="scientific">Kribbella lupini</name>
    <dbReference type="NCBI Taxonomy" id="291602"/>
    <lineage>
        <taxon>Bacteria</taxon>
        <taxon>Bacillati</taxon>
        <taxon>Actinomycetota</taxon>
        <taxon>Actinomycetes</taxon>
        <taxon>Propionibacteriales</taxon>
        <taxon>Kribbellaceae</taxon>
        <taxon>Kribbella</taxon>
    </lineage>
</organism>
<dbReference type="InterPro" id="IPR029058">
    <property type="entry name" value="AB_hydrolase_fold"/>
</dbReference>
<name>A0ABN2ANI3_9ACTN</name>
<feature type="domain" description="Dienelactone hydrolase" evidence="2">
    <location>
        <begin position="32"/>
        <end position="235"/>
    </location>
</feature>
<dbReference type="Gene3D" id="3.40.50.1820">
    <property type="entry name" value="alpha/beta hydrolase"/>
    <property type="match status" value="1"/>
</dbReference>